<sequence>MEVIIFDIKTAFLHGDLEEQIFMEQPEGFKDKLSHVCLLKKSLYCLKQAPKNWDAKFTSFLKMVNFEPANDNPCIYYDNERNNIIVLHVDNGLMIGRNKATMMKILKELHKEFNITFDSGEDGSFTYSAWK</sequence>
<dbReference type="Proteomes" id="UP001627154">
    <property type="component" value="Unassembled WGS sequence"/>
</dbReference>
<reference evidence="2 3" key="1">
    <citation type="journal article" date="2024" name="bioRxiv">
        <title>A reference genome for Trichogramma kaykai: A tiny desert-dwelling parasitoid wasp with competing sex-ratio distorters.</title>
        <authorList>
            <person name="Culotta J."/>
            <person name="Lindsey A.R."/>
        </authorList>
    </citation>
    <scope>NUCLEOTIDE SEQUENCE [LARGE SCALE GENOMIC DNA]</scope>
    <source>
        <strain evidence="2 3">KSX58</strain>
    </source>
</reference>
<organism evidence="2 3">
    <name type="scientific">Trichogramma kaykai</name>
    <dbReference type="NCBI Taxonomy" id="54128"/>
    <lineage>
        <taxon>Eukaryota</taxon>
        <taxon>Metazoa</taxon>
        <taxon>Ecdysozoa</taxon>
        <taxon>Arthropoda</taxon>
        <taxon>Hexapoda</taxon>
        <taxon>Insecta</taxon>
        <taxon>Pterygota</taxon>
        <taxon>Neoptera</taxon>
        <taxon>Endopterygota</taxon>
        <taxon>Hymenoptera</taxon>
        <taxon>Apocrita</taxon>
        <taxon>Proctotrupomorpha</taxon>
        <taxon>Chalcidoidea</taxon>
        <taxon>Trichogrammatidae</taxon>
        <taxon>Trichogramma</taxon>
    </lineage>
</organism>
<feature type="domain" description="Reverse transcriptase Ty1/copia-type" evidence="1">
    <location>
        <begin position="5"/>
        <end position="116"/>
    </location>
</feature>
<proteinExistence type="predicted"/>
<name>A0ABD2WCG1_9HYME</name>
<comment type="caution">
    <text evidence="2">The sequence shown here is derived from an EMBL/GenBank/DDBJ whole genome shotgun (WGS) entry which is preliminary data.</text>
</comment>
<gene>
    <name evidence="2" type="ORF">TKK_014453</name>
</gene>
<dbReference type="AlphaFoldDB" id="A0ABD2WCG1"/>
<evidence type="ECO:0000313" key="2">
    <source>
        <dbReference type="EMBL" id="KAL3390734.1"/>
    </source>
</evidence>
<evidence type="ECO:0000259" key="1">
    <source>
        <dbReference type="Pfam" id="PF07727"/>
    </source>
</evidence>
<protein>
    <recommendedName>
        <fullName evidence="1">Reverse transcriptase Ty1/copia-type domain-containing protein</fullName>
    </recommendedName>
</protein>
<keyword evidence="3" id="KW-1185">Reference proteome</keyword>
<dbReference type="EMBL" id="JBJJXI010000116">
    <property type="protein sequence ID" value="KAL3390734.1"/>
    <property type="molecule type" value="Genomic_DNA"/>
</dbReference>
<accession>A0ABD2WCG1</accession>
<evidence type="ECO:0000313" key="3">
    <source>
        <dbReference type="Proteomes" id="UP001627154"/>
    </source>
</evidence>
<dbReference type="Pfam" id="PF07727">
    <property type="entry name" value="RVT_2"/>
    <property type="match status" value="1"/>
</dbReference>
<dbReference type="InterPro" id="IPR013103">
    <property type="entry name" value="RVT_2"/>
</dbReference>